<sequence>MASSSDFDDIFGDLKEDQQFAASLPHDHDAASIFGDGGGKPTLEKPGAADQDEFLSWLDEGPPASVTSSVPVDPVKSTAQPTPPATTAALPARTTGSSSSLAGMQTIDLGDDDDPLDSPMTSPSSTAAVGPLPPAIAVSVPTSTPPSAAPAVAVSPPPPASSTPPPAPAEPTTISLDDDDDDDLEKIIAQANAAAAAKTTGSRDSSHSSLQIKSQRTDSLRQQVDVAALTKQFFDSGAMPSSSARIPLWHHAVGADKAADMASVTMYAVQTTPLDLGNQAALRKDVEDMCSVIFCSAVHTETMSATSHAQDTVDATRLLFLDNAEIVVTYLCKKVGLTEYPSGLAFTFAPALAASGNDPMRLDLVATLSLAAKRVLPSLAKSVPVAQIAAGRRTLLKLLLLYHAPSVAFHLDQHFHTWNSAAIPDAWLASVFEDQTQRDGAYLDALVRVWDCCLLLSGPEAPLATSSSAWRMASMCFLTVFLILKAEKKLMRMDGDQLKHCMTKALVDALKDRSEPLVLGVRRLLDATPPSFAAKLQDAGIVSVCPAPSTGSASDGSTPKDNKFSLLSASTNGVKQVGSLVVDLPTKLITTMVVPFKAAASAAQATNGPSAAQQAEELYHQLTQEAMTSASVCMPLSASDVIPRVFRSFQAPPSEPSGIRYFVIDCRATEETQQGQVPTAFHFDPDAVADPAVLDTVLATLNPLKGTVHMCVMGHGHGHLADELRQHAAPTTASGELPFYLQPEFLEAFARDISRVNAALLFLAKRGFPHVSVLDGGYVATHEELMLHVSEGFSVADLIDHDAPRCSLCQHHRGLLLSPTAAAVATAAAAPAQAGSPSSDAAAAAKPPTQSAGPKTSGAGTGELDAKALFDARSGPSNPVLSGMAGAFKMGGKAMLGTGVALKDGQKWLMKKTGAGSSSSPASPDPTGNASPSSGKSSGLGFAKIKSSLSHLGTESLDMLKKAEQAAAKGMFSPSAAANVKAASGGNRTNSNSSSSSSPASPLTGGKPPSRDASFQKTDEEVFTIDDDEEEEQDDFVGGSASGGSRTSSSSSMTGSHRSESFSGGRPDGVGSTVVLHTVEKGGIQELKKGMRVSRTQMLPFVDSPFFSAYKKKKAAPAPGAPPTSGRASMLPRRLVLAENHVVVLKAERNMEDVYHVKSCHSLTHMARMTCLKKNALMVTVYYKWQAASGQVVEKRNAYEVQQRDEFIKVIKAAMEKM</sequence>
<dbReference type="PANTHER" id="PTHR13297:SF5">
    <property type="entry name" value="TBC1 DOMAIN FAMILY MEMBER 23"/>
    <property type="match status" value="1"/>
</dbReference>
<feature type="region of interest" description="Disordered" evidence="1">
    <location>
        <begin position="23"/>
        <end position="180"/>
    </location>
</feature>
<dbReference type="Gene3D" id="3.40.250.10">
    <property type="entry name" value="Rhodanese-like domain"/>
    <property type="match status" value="1"/>
</dbReference>
<feature type="compositionally biased region" description="Pro residues" evidence="1">
    <location>
        <begin position="155"/>
        <end position="169"/>
    </location>
</feature>
<organism evidence="3 4">
    <name type="scientific">Pythium insidiosum</name>
    <name type="common">Pythiosis disease agent</name>
    <dbReference type="NCBI Taxonomy" id="114742"/>
    <lineage>
        <taxon>Eukaryota</taxon>
        <taxon>Sar</taxon>
        <taxon>Stramenopiles</taxon>
        <taxon>Oomycota</taxon>
        <taxon>Peronosporomycetes</taxon>
        <taxon>Pythiales</taxon>
        <taxon>Pythiaceae</taxon>
        <taxon>Pythium</taxon>
    </lineage>
</organism>
<dbReference type="GO" id="GO:0005829">
    <property type="term" value="C:cytosol"/>
    <property type="evidence" value="ECO:0007669"/>
    <property type="project" value="GOC"/>
</dbReference>
<feature type="region of interest" description="Disordered" evidence="1">
    <location>
        <begin position="911"/>
        <end position="939"/>
    </location>
</feature>
<feature type="compositionally biased region" description="Low complexity" evidence="1">
    <location>
        <begin position="117"/>
        <end position="126"/>
    </location>
</feature>
<accession>A0AAD5M0R5</accession>
<dbReference type="Proteomes" id="UP001209570">
    <property type="component" value="Unassembled WGS sequence"/>
</dbReference>
<dbReference type="PROSITE" id="PS50206">
    <property type="entry name" value="RHODANESE_3"/>
    <property type="match status" value="1"/>
</dbReference>
<dbReference type="PANTHER" id="PTHR13297">
    <property type="entry name" value="TBC1 DOMAIN FAMILY MEMBER 23-RELATED"/>
    <property type="match status" value="1"/>
</dbReference>
<comment type="caution">
    <text evidence="3">The sequence shown here is derived from an EMBL/GenBank/DDBJ whole genome shotgun (WGS) entry which is preliminary data.</text>
</comment>
<dbReference type="GO" id="GO:0005802">
    <property type="term" value="C:trans-Golgi network"/>
    <property type="evidence" value="ECO:0007669"/>
    <property type="project" value="TreeGrafter"/>
</dbReference>
<reference evidence="3" key="1">
    <citation type="submission" date="2021-12" db="EMBL/GenBank/DDBJ databases">
        <title>Prjna785345.</title>
        <authorList>
            <person name="Rujirawat T."/>
            <person name="Krajaejun T."/>
        </authorList>
    </citation>
    <scope>NUCLEOTIDE SEQUENCE</scope>
    <source>
        <strain evidence="3">Pi057C3</strain>
    </source>
</reference>
<dbReference type="GO" id="GO:0099041">
    <property type="term" value="P:vesicle tethering to Golgi"/>
    <property type="evidence" value="ECO:0007669"/>
    <property type="project" value="TreeGrafter"/>
</dbReference>
<evidence type="ECO:0000313" key="3">
    <source>
        <dbReference type="EMBL" id="KAJ0398923.1"/>
    </source>
</evidence>
<protein>
    <recommendedName>
        <fullName evidence="2">Rhodanese domain-containing protein</fullName>
    </recommendedName>
</protein>
<dbReference type="GO" id="GO:0042147">
    <property type="term" value="P:retrograde transport, endosome to Golgi"/>
    <property type="evidence" value="ECO:0007669"/>
    <property type="project" value="InterPro"/>
</dbReference>
<evidence type="ECO:0000259" key="2">
    <source>
        <dbReference type="PROSITE" id="PS50206"/>
    </source>
</evidence>
<feature type="region of interest" description="Disordered" evidence="1">
    <location>
        <begin position="979"/>
        <end position="1071"/>
    </location>
</feature>
<feature type="compositionally biased region" description="Low complexity" evidence="1">
    <location>
        <begin position="1043"/>
        <end position="1056"/>
    </location>
</feature>
<proteinExistence type="predicted"/>
<name>A0AAD5M0R5_PYTIN</name>
<feature type="compositionally biased region" description="Polar residues" evidence="1">
    <location>
        <begin position="199"/>
        <end position="214"/>
    </location>
</feature>
<feature type="region of interest" description="Disordered" evidence="1">
    <location>
        <begin position="833"/>
        <end position="862"/>
    </location>
</feature>
<feature type="domain" description="Rhodanese" evidence="2">
    <location>
        <begin position="657"/>
        <end position="790"/>
    </location>
</feature>
<gene>
    <name evidence="3" type="ORF">P43SY_005281</name>
</gene>
<dbReference type="InterPro" id="IPR036873">
    <property type="entry name" value="Rhodanese-like_dom_sf"/>
</dbReference>
<feature type="compositionally biased region" description="Polar residues" evidence="1">
    <location>
        <begin position="926"/>
        <end position="937"/>
    </location>
</feature>
<evidence type="ECO:0000313" key="4">
    <source>
        <dbReference type="Proteomes" id="UP001209570"/>
    </source>
</evidence>
<keyword evidence="4" id="KW-1185">Reference proteome</keyword>
<dbReference type="InterPro" id="IPR001763">
    <property type="entry name" value="Rhodanese-like_dom"/>
</dbReference>
<dbReference type="EMBL" id="JAKCXM010000200">
    <property type="protein sequence ID" value="KAJ0398923.1"/>
    <property type="molecule type" value="Genomic_DNA"/>
</dbReference>
<feature type="region of interest" description="Disordered" evidence="1">
    <location>
        <begin position="195"/>
        <end position="220"/>
    </location>
</feature>
<feature type="compositionally biased region" description="Low complexity" evidence="1">
    <location>
        <begin position="85"/>
        <end position="95"/>
    </location>
</feature>
<feature type="compositionally biased region" description="Low complexity" evidence="1">
    <location>
        <begin position="982"/>
        <end position="1002"/>
    </location>
</feature>
<evidence type="ECO:0000256" key="1">
    <source>
        <dbReference type="SAM" id="MobiDB-lite"/>
    </source>
</evidence>
<dbReference type="InterPro" id="IPR039755">
    <property type="entry name" value="TBC1D23"/>
</dbReference>
<feature type="compositionally biased region" description="Low complexity" evidence="1">
    <location>
        <begin position="833"/>
        <end position="852"/>
    </location>
</feature>
<dbReference type="SUPFAM" id="SSF52821">
    <property type="entry name" value="Rhodanese/Cell cycle control phosphatase"/>
    <property type="match status" value="1"/>
</dbReference>
<dbReference type="AlphaFoldDB" id="A0AAD5M0R5"/>
<feature type="compositionally biased region" description="Acidic residues" evidence="1">
    <location>
        <begin position="1021"/>
        <end position="1035"/>
    </location>
</feature>